<evidence type="ECO:0000256" key="4">
    <source>
        <dbReference type="ARBA" id="ARBA00022989"/>
    </source>
</evidence>
<evidence type="ECO:0000313" key="8">
    <source>
        <dbReference type="Proteomes" id="UP001597094"/>
    </source>
</evidence>
<feature type="transmembrane region" description="Helical" evidence="6">
    <location>
        <begin position="231"/>
        <end position="260"/>
    </location>
</feature>
<evidence type="ECO:0000256" key="3">
    <source>
        <dbReference type="ARBA" id="ARBA00022692"/>
    </source>
</evidence>
<dbReference type="RefSeq" id="WP_377522755.1">
    <property type="nucleotide sequence ID" value="NZ_JBHTLD010000012.1"/>
</dbReference>
<dbReference type="Pfam" id="PF01594">
    <property type="entry name" value="AI-2E_transport"/>
    <property type="match status" value="1"/>
</dbReference>
<keyword evidence="5 6" id="KW-0472">Membrane</keyword>
<evidence type="ECO:0000256" key="1">
    <source>
        <dbReference type="ARBA" id="ARBA00004141"/>
    </source>
</evidence>
<proteinExistence type="inferred from homology"/>
<comment type="subcellular location">
    <subcellularLocation>
        <location evidence="1">Membrane</location>
        <topology evidence="1">Multi-pass membrane protein</topology>
    </subcellularLocation>
</comment>
<dbReference type="PANTHER" id="PTHR21716:SF62">
    <property type="entry name" value="TRANSPORT PROTEIN YDBI-RELATED"/>
    <property type="match status" value="1"/>
</dbReference>
<feature type="transmembrane region" description="Helical" evidence="6">
    <location>
        <begin position="34"/>
        <end position="55"/>
    </location>
</feature>
<organism evidence="7 8">
    <name type="scientific">Pontibacter rugosus</name>
    <dbReference type="NCBI Taxonomy" id="1745966"/>
    <lineage>
        <taxon>Bacteria</taxon>
        <taxon>Pseudomonadati</taxon>
        <taxon>Bacteroidota</taxon>
        <taxon>Cytophagia</taxon>
        <taxon>Cytophagales</taxon>
        <taxon>Hymenobacteraceae</taxon>
        <taxon>Pontibacter</taxon>
    </lineage>
</organism>
<keyword evidence="8" id="KW-1185">Reference proteome</keyword>
<feature type="transmembrane region" description="Helical" evidence="6">
    <location>
        <begin position="203"/>
        <end position="225"/>
    </location>
</feature>
<evidence type="ECO:0000256" key="6">
    <source>
        <dbReference type="SAM" id="Phobius"/>
    </source>
</evidence>
<feature type="transmembrane region" description="Helical" evidence="6">
    <location>
        <begin position="267"/>
        <end position="290"/>
    </location>
</feature>
<dbReference type="PANTHER" id="PTHR21716">
    <property type="entry name" value="TRANSMEMBRANE PROTEIN"/>
    <property type="match status" value="1"/>
</dbReference>
<dbReference type="Proteomes" id="UP001597094">
    <property type="component" value="Unassembled WGS sequence"/>
</dbReference>
<comment type="caution">
    <text evidence="7">The sequence shown here is derived from an EMBL/GenBank/DDBJ whole genome shotgun (WGS) entry which is preliminary data.</text>
</comment>
<reference evidence="8" key="1">
    <citation type="journal article" date="2019" name="Int. J. Syst. Evol. Microbiol.">
        <title>The Global Catalogue of Microorganisms (GCM) 10K type strain sequencing project: providing services to taxonomists for standard genome sequencing and annotation.</title>
        <authorList>
            <consortium name="The Broad Institute Genomics Platform"/>
            <consortium name="The Broad Institute Genome Sequencing Center for Infectious Disease"/>
            <person name="Wu L."/>
            <person name="Ma J."/>
        </authorList>
    </citation>
    <scope>NUCLEOTIDE SEQUENCE [LARGE SCALE GENOMIC DNA]</scope>
    <source>
        <strain evidence="8">JCM 31319</strain>
    </source>
</reference>
<name>A0ABW3SJW1_9BACT</name>
<gene>
    <name evidence="7" type="ORF">ACFQ2O_02820</name>
</gene>
<evidence type="ECO:0000313" key="7">
    <source>
        <dbReference type="EMBL" id="MFD1185124.1"/>
    </source>
</evidence>
<keyword evidence="4 6" id="KW-1133">Transmembrane helix</keyword>
<feature type="transmembrane region" description="Helical" evidence="6">
    <location>
        <begin position="12"/>
        <end position="28"/>
    </location>
</feature>
<sequence>MPDIYTYSKRVAIAAAIVLLVAAAFYMLGTHGYFFLLVLAAILLAVLFCGMTDWLVDKLHIKRGISLLLAVLFFFGSIVAAFWLVAPTVSKQVQEMQETIPQAVDQVQNWLTQYGWGQKLVDNVPDDMTKMVPKQDALFSNISGVFSTTLSFLADFGIVIITALFLASNPKLYTVGLTKLFPVRSRTRVMEVLGKCYTTLKSWLVGMLSAMAVVGVSSAIGYNLIGLPMAFALALIAFFLSFIPNVGPWLAGLPAVLVGLTVGPDMALYVVLVYGGIQLIESYVVTPIIFQKTVDLPPALLLFFQVLLGITQGALGLLMAAPLLAILMVVINELYIKDVLEDAPPTTADAKA</sequence>
<comment type="similarity">
    <text evidence="2">Belongs to the autoinducer-2 exporter (AI-2E) (TC 2.A.86) family.</text>
</comment>
<accession>A0ABW3SJW1</accession>
<dbReference type="EMBL" id="JBHTLD010000012">
    <property type="protein sequence ID" value="MFD1185124.1"/>
    <property type="molecule type" value="Genomic_DNA"/>
</dbReference>
<feature type="transmembrane region" description="Helical" evidence="6">
    <location>
        <begin position="67"/>
        <end position="86"/>
    </location>
</feature>
<evidence type="ECO:0000256" key="5">
    <source>
        <dbReference type="ARBA" id="ARBA00023136"/>
    </source>
</evidence>
<evidence type="ECO:0000256" key="2">
    <source>
        <dbReference type="ARBA" id="ARBA00009773"/>
    </source>
</evidence>
<feature type="transmembrane region" description="Helical" evidence="6">
    <location>
        <begin position="138"/>
        <end position="167"/>
    </location>
</feature>
<dbReference type="InterPro" id="IPR002549">
    <property type="entry name" value="AI-2E-like"/>
</dbReference>
<feature type="transmembrane region" description="Helical" evidence="6">
    <location>
        <begin position="302"/>
        <end position="331"/>
    </location>
</feature>
<protein>
    <submittedName>
        <fullName evidence="7">AI-2E family transporter</fullName>
    </submittedName>
</protein>
<keyword evidence="3 6" id="KW-0812">Transmembrane</keyword>